<feature type="compositionally biased region" description="Basic and acidic residues" evidence="2">
    <location>
        <begin position="308"/>
        <end position="322"/>
    </location>
</feature>
<feature type="compositionally biased region" description="Basic and acidic residues" evidence="2">
    <location>
        <begin position="7"/>
        <end position="16"/>
    </location>
</feature>
<dbReference type="EMBL" id="HE575318">
    <property type="protein sequence ID" value="CCC90613.1"/>
    <property type="molecule type" value="Genomic_DNA"/>
</dbReference>
<dbReference type="VEuPathDB" id="TriTrypDB:TcIL3000_5_3440"/>
<feature type="coiled-coil region" evidence="1">
    <location>
        <begin position="116"/>
        <end position="150"/>
    </location>
</feature>
<evidence type="ECO:0000256" key="2">
    <source>
        <dbReference type="SAM" id="MobiDB-lite"/>
    </source>
</evidence>
<reference evidence="3" key="1">
    <citation type="journal article" date="2012" name="Proc. Natl. Acad. Sci. U.S.A.">
        <title>Antigenic diversity is generated by distinct evolutionary mechanisms in African trypanosome species.</title>
        <authorList>
            <person name="Jackson A.P."/>
            <person name="Berry A."/>
            <person name="Aslett M."/>
            <person name="Allison H.C."/>
            <person name="Burton P."/>
            <person name="Vavrova-Anderson J."/>
            <person name="Brown R."/>
            <person name="Browne H."/>
            <person name="Corton N."/>
            <person name="Hauser H."/>
            <person name="Gamble J."/>
            <person name="Gilderthorp R."/>
            <person name="Marcello L."/>
            <person name="McQuillan J."/>
            <person name="Otto T.D."/>
            <person name="Quail M.A."/>
            <person name="Sanders M.J."/>
            <person name="van Tonder A."/>
            <person name="Ginger M.L."/>
            <person name="Field M.C."/>
            <person name="Barry J.D."/>
            <person name="Hertz-Fowler C."/>
            <person name="Berriman M."/>
        </authorList>
    </citation>
    <scope>NUCLEOTIDE SEQUENCE</scope>
    <source>
        <strain evidence="3">IL3000</strain>
    </source>
</reference>
<gene>
    <name evidence="3" type="ORF">TCIL3000_5_3440</name>
</gene>
<evidence type="ECO:0000256" key="1">
    <source>
        <dbReference type="SAM" id="Coils"/>
    </source>
</evidence>
<protein>
    <submittedName>
        <fullName evidence="3">Uncharacterized protein</fullName>
    </submittedName>
</protein>
<feature type="region of interest" description="Disordered" evidence="2">
    <location>
        <begin position="1"/>
        <end position="46"/>
    </location>
</feature>
<sequence>MWGQKPEVLRPQHEGKVFYLSSATETHGGANPSPAQPSSSNSASSLLNPRIAHERSEAATAYNDAAVQGLLTRLRIENERLRDQVKAHTVQETLLTQRLQELSARNTALHLQDFRKKDNNAAVEALKRQLEAKEKEIRDLQLQVGVLTGRVAAYEEAVSRPMDSTNPSERSSNHLRELICEVLSTVNYLTRVANAAEHCQPARHEGTGCPRSLEECSAHCLRAVMRGNDETPAEISTRGYRMTCEQLLTALREEVLHCETMAVRIAAQMLTERGSGGPGVQAARVVATPERTTPTLTAAPAENAKVVVKPEQKPQRTRREPVARPTMDDCEVQ</sequence>
<evidence type="ECO:0000313" key="3">
    <source>
        <dbReference type="EMBL" id="CCC90613.1"/>
    </source>
</evidence>
<keyword evidence="1" id="KW-0175">Coiled coil</keyword>
<feature type="compositionally biased region" description="Low complexity" evidence="2">
    <location>
        <begin position="30"/>
        <end position="46"/>
    </location>
</feature>
<feature type="region of interest" description="Disordered" evidence="2">
    <location>
        <begin position="308"/>
        <end position="333"/>
    </location>
</feature>
<proteinExistence type="predicted"/>
<accession>G0ULV1</accession>
<name>G0ULV1_TRYCI</name>
<dbReference type="AlphaFoldDB" id="G0ULV1"/>
<organism evidence="3">
    <name type="scientific">Trypanosoma congolense (strain IL3000)</name>
    <dbReference type="NCBI Taxonomy" id="1068625"/>
    <lineage>
        <taxon>Eukaryota</taxon>
        <taxon>Discoba</taxon>
        <taxon>Euglenozoa</taxon>
        <taxon>Kinetoplastea</taxon>
        <taxon>Metakinetoplastina</taxon>
        <taxon>Trypanosomatida</taxon>
        <taxon>Trypanosomatidae</taxon>
        <taxon>Trypanosoma</taxon>
        <taxon>Nannomonas</taxon>
    </lineage>
</organism>